<protein>
    <submittedName>
        <fullName evidence="2">Uncharacterized protein</fullName>
    </submittedName>
</protein>
<evidence type="ECO:0000256" key="1">
    <source>
        <dbReference type="SAM" id="MobiDB-lite"/>
    </source>
</evidence>
<accession>A0A8T0U9S8</accession>
<evidence type="ECO:0000313" key="3">
    <source>
        <dbReference type="Proteomes" id="UP000823388"/>
    </source>
</evidence>
<sequence>MFSSCIYVVLQKESKFPRKAELAHAQKNTEGKQGILDSWRGISPVGQPRDKPLADFGSAAAAVDTSPGAVQEQASPKASAGQHGKGVRVWLGIAIHAEQWRRSTPALPENRVTSAQPLSSNLE</sequence>
<feature type="compositionally biased region" description="Polar residues" evidence="1">
    <location>
        <begin position="111"/>
        <end position="123"/>
    </location>
</feature>
<dbReference type="EMBL" id="CM029042">
    <property type="protein sequence ID" value="KAG2618625.1"/>
    <property type="molecule type" value="Genomic_DNA"/>
</dbReference>
<proteinExistence type="predicted"/>
<name>A0A8T0U9S8_PANVG</name>
<feature type="region of interest" description="Disordered" evidence="1">
    <location>
        <begin position="102"/>
        <end position="123"/>
    </location>
</feature>
<dbReference type="Proteomes" id="UP000823388">
    <property type="component" value="Chromosome 3N"/>
</dbReference>
<gene>
    <name evidence="2" type="ORF">PVAP13_3NG079702</name>
</gene>
<dbReference type="AlphaFoldDB" id="A0A8T0U9S8"/>
<comment type="caution">
    <text evidence="2">The sequence shown here is derived from an EMBL/GenBank/DDBJ whole genome shotgun (WGS) entry which is preliminary data.</text>
</comment>
<organism evidence="2 3">
    <name type="scientific">Panicum virgatum</name>
    <name type="common">Blackwell switchgrass</name>
    <dbReference type="NCBI Taxonomy" id="38727"/>
    <lineage>
        <taxon>Eukaryota</taxon>
        <taxon>Viridiplantae</taxon>
        <taxon>Streptophyta</taxon>
        <taxon>Embryophyta</taxon>
        <taxon>Tracheophyta</taxon>
        <taxon>Spermatophyta</taxon>
        <taxon>Magnoliopsida</taxon>
        <taxon>Liliopsida</taxon>
        <taxon>Poales</taxon>
        <taxon>Poaceae</taxon>
        <taxon>PACMAD clade</taxon>
        <taxon>Panicoideae</taxon>
        <taxon>Panicodae</taxon>
        <taxon>Paniceae</taxon>
        <taxon>Panicinae</taxon>
        <taxon>Panicum</taxon>
        <taxon>Panicum sect. Hiantes</taxon>
    </lineage>
</organism>
<evidence type="ECO:0000313" key="2">
    <source>
        <dbReference type="EMBL" id="KAG2618625.1"/>
    </source>
</evidence>
<keyword evidence="3" id="KW-1185">Reference proteome</keyword>
<reference evidence="2" key="1">
    <citation type="submission" date="2020-05" db="EMBL/GenBank/DDBJ databases">
        <title>WGS assembly of Panicum virgatum.</title>
        <authorList>
            <person name="Lovell J.T."/>
            <person name="Jenkins J."/>
            <person name="Shu S."/>
            <person name="Juenger T.E."/>
            <person name="Schmutz J."/>
        </authorList>
    </citation>
    <scope>NUCLEOTIDE SEQUENCE</scope>
    <source>
        <strain evidence="2">AP13</strain>
    </source>
</reference>
<feature type="region of interest" description="Disordered" evidence="1">
    <location>
        <begin position="23"/>
        <end position="83"/>
    </location>
</feature>